<dbReference type="PANTHER" id="PTHR43320:SF3">
    <property type="entry name" value="CARBOHYDRATE KINASE PFKB DOMAIN-CONTAINING PROTEIN"/>
    <property type="match status" value="1"/>
</dbReference>
<protein>
    <submittedName>
        <fullName evidence="6">Adenosine kinase</fullName>
    </submittedName>
</protein>
<evidence type="ECO:0000313" key="6">
    <source>
        <dbReference type="EMBL" id="HIZ85896.1"/>
    </source>
</evidence>
<accession>A0A9D2KAF2</accession>
<dbReference type="PANTHER" id="PTHR43320">
    <property type="entry name" value="SUGAR KINASE"/>
    <property type="match status" value="1"/>
</dbReference>
<dbReference type="Pfam" id="PF00294">
    <property type="entry name" value="PfkB"/>
    <property type="match status" value="1"/>
</dbReference>
<comment type="similarity">
    <text evidence="1 4">Belongs to the carbohydrate kinase PfkB family.</text>
</comment>
<dbReference type="GO" id="GO:0016301">
    <property type="term" value="F:kinase activity"/>
    <property type="evidence" value="ECO:0007669"/>
    <property type="project" value="UniProtKB-KW"/>
</dbReference>
<gene>
    <name evidence="6" type="ORF">IAC04_05350</name>
</gene>
<keyword evidence="2 4" id="KW-0808">Transferase</keyword>
<dbReference type="InterPro" id="IPR002139">
    <property type="entry name" value="Ribo/fructo_kinase"/>
</dbReference>
<dbReference type="Gene3D" id="3.40.1190.20">
    <property type="match status" value="1"/>
</dbReference>
<evidence type="ECO:0000256" key="3">
    <source>
        <dbReference type="ARBA" id="ARBA00022777"/>
    </source>
</evidence>
<proteinExistence type="inferred from homology"/>
<feature type="domain" description="Carbohydrate kinase PfkB" evidence="5">
    <location>
        <begin position="50"/>
        <end position="311"/>
    </location>
</feature>
<dbReference type="CDD" id="cd01168">
    <property type="entry name" value="adenosine_kinase"/>
    <property type="match status" value="1"/>
</dbReference>
<dbReference type="AlphaFoldDB" id="A0A9D2KAF2"/>
<dbReference type="SUPFAM" id="SSF53613">
    <property type="entry name" value="Ribokinase-like"/>
    <property type="match status" value="1"/>
</dbReference>
<dbReference type="PROSITE" id="PS00584">
    <property type="entry name" value="PFKB_KINASES_2"/>
    <property type="match status" value="1"/>
</dbReference>
<evidence type="ECO:0000259" key="5">
    <source>
        <dbReference type="Pfam" id="PF00294"/>
    </source>
</evidence>
<evidence type="ECO:0000256" key="4">
    <source>
        <dbReference type="RuleBase" id="RU003704"/>
    </source>
</evidence>
<dbReference type="InterPro" id="IPR052700">
    <property type="entry name" value="Carb_kinase_PfkB-like"/>
</dbReference>
<evidence type="ECO:0000256" key="2">
    <source>
        <dbReference type="ARBA" id="ARBA00022679"/>
    </source>
</evidence>
<name>A0A9D2KAF2_9BACT</name>
<dbReference type="Proteomes" id="UP000824115">
    <property type="component" value="Unassembled WGS sequence"/>
</dbReference>
<evidence type="ECO:0000256" key="1">
    <source>
        <dbReference type="ARBA" id="ARBA00010688"/>
    </source>
</evidence>
<evidence type="ECO:0000313" key="7">
    <source>
        <dbReference type="Proteomes" id="UP000824115"/>
    </source>
</evidence>
<dbReference type="EMBL" id="DXAW01000094">
    <property type="protein sequence ID" value="HIZ85896.1"/>
    <property type="molecule type" value="Genomic_DNA"/>
</dbReference>
<sequence length="328" mass="34639">MKSILGAGNALTDIFTGLPDDSLLRESGFPTGSVRHIGTADMERLLQALRTTDMRYVTGGCAANTVYGTAVLGMPSGFIGKVGNDFFGNLYRNDLRLHGIKACLMTGSTASGTAVSIAVGDDPRRTLIVCPGAASELRPDDLKAELFHGYDYFHIEGYLARNRDTFLKAVSLAKSAGCTISLDLASYNAVEANGDFFHNIVKDYVDIVFANETEAGIFTGTTSPKAAEIIAGMCGIAVVKAGAKGSYIQSGDEFYHIEACPADVKDTTGAGDLYASGFLYAHALGLPIRTCGEAGSIIASKAVEVTGARIDPERWSSAKAEIKTLLHL</sequence>
<dbReference type="PRINTS" id="PR00990">
    <property type="entry name" value="RIBOKINASE"/>
</dbReference>
<organism evidence="6 7">
    <name type="scientific">Candidatus Coprenecus stercoravium</name>
    <dbReference type="NCBI Taxonomy" id="2840735"/>
    <lineage>
        <taxon>Bacteria</taxon>
        <taxon>Pseudomonadati</taxon>
        <taxon>Bacteroidota</taxon>
        <taxon>Bacteroidia</taxon>
        <taxon>Bacteroidales</taxon>
        <taxon>Rikenellaceae</taxon>
        <taxon>Rikenellaceae incertae sedis</taxon>
        <taxon>Candidatus Coprenecus</taxon>
    </lineage>
</organism>
<keyword evidence="3 4" id="KW-0418">Kinase</keyword>
<comment type="caution">
    <text evidence="6">The sequence shown here is derived from an EMBL/GenBank/DDBJ whole genome shotgun (WGS) entry which is preliminary data.</text>
</comment>
<reference evidence="6" key="1">
    <citation type="journal article" date="2021" name="PeerJ">
        <title>Extensive microbial diversity within the chicken gut microbiome revealed by metagenomics and culture.</title>
        <authorList>
            <person name="Gilroy R."/>
            <person name="Ravi A."/>
            <person name="Getino M."/>
            <person name="Pursley I."/>
            <person name="Horton D.L."/>
            <person name="Alikhan N.F."/>
            <person name="Baker D."/>
            <person name="Gharbi K."/>
            <person name="Hall N."/>
            <person name="Watson M."/>
            <person name="Adriaenssens E.M."/>
            <person name="Foster-Nyarko E."/>
            <person name="Jarju S."/>
            <person name="Secka A."/>
            <person name="Antonio M."/>
            <person name="Oren A."/>
            <person name="Chaudhuri R.R."/>
            <person name="La Ragione R."/>
            <person name="Hildebrand F."/>
            <person name="Pallen M.J."/>
        </authorList>
    </citation>
    <scope>NUCLEOTIDE SEQUENCE</scope>
    <source>
        <strain evidence="6">Gambia16-554</strain>
    </source>
</reference>
<dbReference type="InterPro" id="IPR002173">
    <property type="entry name" value="Carboh/pur_kinase_PfkB_CS"/>
</dbReference>
<dbReference type="InterPro" id="IPR029056">
    <property type="entry name" value="Ribokinase-like"/>
</dbReference>
<dbReference type="InterPro" id="IPR011611">
    <property type="entry name" value="PfkB_dom"/>
</dbReference>
<reference evidence="6" key="2">
    <citation type="submission" date="2021-04" db="EMBL/GenBank/DDBJ databases">
        <authorList>
            <person name="Gilroy R."/>
        </authorList>
    </citation>
    <scope>NUCLEOTIDE SEQUENCE</scope>
    <source>
        <strain evidence="6">Gambia16-554</strain>
    </source>
</reference>